<name>A0A1I1SIL9_9BACT</name>
<organism evidence="1 2">
    <name type="scientific">Spirosoma endophyticum</name>
    <dbReference type="NCBI Taxonomy" id="662367"/>
    <lineage>
        <taxon>Bacteria</taxon>
        <taxon>Pseudomonadati</taxon>
        <taxon>Bacteroidota</taxon>
        <taxon>Cytophagia</taxon>
        <taxon>Cytophagales</taxon>
        <taxon>Cytophagaceae</taxon>
        <taxon>Spirosoma</taxon>
    </lineage>
</organism>
<reference evidence="1 2" key="1">
    <citation type="submission" date="2016-10" db="EMBL/GenBank/DDBJ databases">
        <authorList>
            <person name="de Groot N.N."/>
        </authorList>
    </citation>
    <scope>NUCLEOTIDE SEQUENCE [LARGE SCALE GENOMIC DNA]</scope>
    <source>
        <strain evidence="1 2">DSM 26130</strain>
    </source>
</reference>
<protein>
    <recommendedName>
        <fullName evidence="3">XRE family transcriptional regulator</fullName>
    </recommendedName>
</protein>
<proteinExistence type="predicted"/>
<accession>A0A1I1SIL9</accession>
<evidence type="ECO:0000313" key="1">
    <source>
        <dbReference type="EMBL" id="SFD46314.1"/>
    </source>
</evidence>
<dbReference type="RefSeq" id="WP_093827491.1">
    <property type="nucleotide sequence ID" value="NZ_FOLQ01000005.1"/>
</dbReference>
<dbReference type="AlphaFoldDB" id="A0A1I1SIL9"/>
<dbReference type="Proteomes" id="UP000198598">
    <property type="component" value="Unassembled WGS sequence"/>
</dbReference>
<evidence type="ECO:0008006" key="3">
    <source>
        <dbReference type="Google" id="ProtNLM"/>
    </source>
</evidence>
<evidence type="ECO:0000313" key="2">
    <source>
        <dbReference type="Proteomes" id="UP000198598"/>
    </source>
</evidence>
<dbReference type="STRING" id="662367.SAMN05216167_105124"/>
<dbReference type="EMBL" id="FOLQ01000005">
    <property type="protein sequence ID" value="SFD46314.1"/>
    <property type="molecule type" value="Genomic_DNA"/>
</dbReference>
<gene>
    <name evidence="1" type="ORF">SAMN05216167_105124</name>
</gene>
<sequence>MTIEETIRAFMLDPERRGMLSVSYIQKAAGIPEGNLAKFLSGKRSKLPALQIMMLIEKLKLIGFGVVANGTGTPTPSVLMWGNTLPLFEELLVTELETEQAV</sequence>
<keyword evidence="2" id="KW-1185">Reference proteome</keyword>